<gene>
    <name evidence="1" type="ORF">AArcS_1466</name>
</gene>
<name>A0A897MUQ3_9EURY</name>
<evidence type="ECO:0000313" key="2">
    <source>
        <dbReference type="Proteomes" id="UP000663586"/>
    </source>
</evidence>
<dbReference type="KEGG" id="hara:AArcS_1466"/>
<proteinExistence type="predicted"/>
<keyword evidence="2" id="KW-1185">Reference proteome</keyword>
<dbReference type="EMBL" id="CP064786">
    <property type="protein sequence ID" value="QSG02679.1"/>
    <property type="molecule type" value="Genomic_DNA"/>
</dbReference>
<organism evidence="1 2">
    <name type="scientific">Natranaeroarchaeum sulfidigenes</name>
    <dbReference type="NCBI Taxonomy" id="2784880"/>
    <lineage>
        <taxon>Archaea</taxon>
        <taxon>Methanobacteriati</taxon>
        <taxon>Methanobacteriota</taxon>
        <taxon>Stenosarchaea group</taxon>
        <taxon>Halobacteria</taxon>
        <taxon>Halobacteriales</taxon>
        <taxon>Natronoarchaeaceae</taxon>
        <taxon>Natranaeroarchaeum</taxon>
    </lineage>
</organism>
<accession>A0A897MUQ3</accession>
<dbReference type="Proteomes" id="UP000663586">
    <property type="component" value="Chromosome"/>
</dbReference>
<dbReference type="AlphaFoldDB" id="A0A897MUQ3"/>
<sequence>MGVIMYAVMGIMQTVAGLYTLESTVAGWTPHSVIIALPFGVAFAGPPLEQYRTEILSRMSLGIIWGVVL</sequence>
<reference evidence="1" key="1">
    <citation type="submission" date="2020-11" db="EMBL/GenBank/DDBJ databases">
        <title>Carbohydrate-dependent, anaerobic sulfur respiration: A novel catabolism in halophilic archaea.</title>
        <authorList>
            <person name="Sorokin D.Y."/>
            <person name="Messina E."/>
            <person name="Smedile F."/>
            <person name="La Cono V."/>
            <person name="Hallsworth J.E."/>
            <person name="Yakimov M.M."/>
        </authorList>
    </citation>
    <scope>NUCLEOTIDE SEQUENCE</scope>
    <source>
        <strain evidence="1">AArc-S</strain>
    </source>
</reference>
<protein>
    <submittedName>
        <fullName evidence="1">Putative membrane protein</fullName>
    </submittedName>
</protein>
<evidence type="ECO:0000313" key="1">
    <source>
        <dbReference type="EMBL" id="QSG02679.1"/>
    </source>
</evidence>